<gene>
    <name evidence="2" type="ORF">GK047_13000</name>
</gene>
<dbReference type="EMBL" id="JAAIKC010000004">
    <property type="protein sequence ID" value="NEW06921.1"/>
    <property type="molecule type" value="Genomic_DNA"/>
</dbReference>
<sequence length="51" mass="5502">MQDARSFLVSDIGDKTVPFTAAPRGTGSSPRLQRGNLDSVTEEARSECFSL</sequence>
<evidence type="ECO:0000256" key="1">
    <source>
        <dbReference type="SAM" id="MobiDB-lite"/>
    </source>
</evidence>
<name>A0A6G3ZZB9_9BACL</name>
<dbReference type="RefSeq" id="WP_163946920.1">
    <property type="nucleotide sequence ID" value="NZ_JAAIKC010000004.1"/>
</dbReference>
<organism evidence="2">
    <name type="scientific">Paenibacillus sp. SYP-B3998</name>
    <dbReference type="NCBI Taxonomy" id="2678564"/>
    <lineage>
        <taxon>Bacteria</taxon>
        <taxon>Bacillati</taxon>
        <taxon>Bacillota</taxon>
        <taxon>Bacilli</taxon>
        <taxon>Bacillales</taxon>
        <taxon>Paenibacillaceae</taxon>
        <taxon>Paenibacillus</taxon>
    </lineage>
</organism>
<feature type="region of interest" description="Disordered" evidence="1">
    <location>
        <begin position="18"/>
        <end position="51"/>
    </location>
</feature>
<protein>
    <submittedName>
        <fullName evidence="2">Uncharacterized protein</fullName>
    </submittedName>
</protein>
<reference evidence="2" key="1">
    <citation type="submission" date="2020-02" db="EMBL/GenBank/DDBJ databases">
        <authorList>
            <person name="Shen X.-R."/>
            <person name="Zhang Y.-X."/>
        </authorList>
    </citation>
    <scope>NUCLEOTIDE SEQUENCE</scope>
    <source>
        <strain evidence="2">SYP-B3998</strain>
    </source>
</reference>
<feature type="compositionally biased region" description="Basic and acidic residues" evidence="1">
    <location>
        <begin position="42"/>
        <end position="51"/>
    </location>
</feature>
<comment type="caution">
    <text evidence="2">The sequence shown here is derived from an EMBL/GenBank/DDBJ whole genome shotgun (WGS) entry which is preliminary data.</text>
</comment>
<evidence type="ECO:0000313" key="2">
    <source>
        <dbReference type="EMBL" id="NEW06921.1"/>
    </source>
</evidence>
<dbReference type="AlphaFoldDB" id="A0A6G3ZZB9"/>
<accession>A0A6G3ZZB9</accession>
<feature type="compositionally biased region" description="Polar residues" evidence="1">
    <location>
        <begin position="26"/>
        <end position="39"/>
    </location>
</feature>
<proteinExistence type="predicted"/>